<accession>C3YKA1</accession>
<dbReference type="PANTHER" id="PTHR31915">
    <property type="entry name" value="SKICH DOMAIN-CONTAINING PROTEIN"/>
    <property type="match status" value="1"/>
</dbReference>
<dbReference type="STRING" id="7739.C3YKA1"/>
<organism>
    <name type="scientific">Branchiostoma floridae</name>
    <name type="common">Florida lancelet</name>
    <name type="synonym">Amphioxus</name>
    <dbReference type="NCBI Taxonomy" id="7739"/>
    <lineage>
        <taxon>Eukaryota</taxon>
        <taxon>Metazoa</taxon>
        <taxon>Chordata</taxon>
        <taxon>Cephalochordata</taxon>
        <taxon>Leptocardii</taxon>
        <taxon>Amphioxiformes</taxon>
        <taxon>Branchiostomatidae</taxon>
        <taxon>Branchiostoma</taxon>
    </lineage>
</organism>
<proteinExistence type="predicted"/>
<evidence type="ECO:0000256" key="1">
    <source>
        <dbReference type="SAM" id="Coils"/>
    </source>
</evidence>
<dbReference type="AlphaFoldDB" id="C3YKA1"/>
<name>C3YKA1_BRAFL</name>
<dbReference type="PANTHER" id="PTHR31915:SF6">
    <property type="entry name" value="SKICH DOMAIN-CONTAINING PROTEIN"/>
    <property type="match status" value="1"/>
</dbReference>
<protein>
    <submittedName>
        <fullName evidence="2">Uncharacterized protein</fullName>
    </submittedName>
</protein>
<feature type="coiled-coil region" evidence="1">
    <location>
        <begin position="1"/>
        <end position="85"/>
    </location>
</feature>
<keyword evidence="1" id="KW-0175">Coiled coil</keyword>
<gene>
    <name evidence="2" type="ORF">BRAFLDRAFT_226372</name>
</gene>
<dbReference type="EMBL" id="GG666521">
    <property type="protein sequence ID" value="EEN59262.1"/>
    <property type="molecule type" value="Genomic_DNA"/>
</dbReference>
<dbReference type="InterPro" id="IPR051002">
    <property type="entry name" value="UBA_autophagy_assoc_protein"/>
</dbReference>
<sequence>MKGLEERVRNTEDKLAAAEQSKLLLAEELSTVSDVRHKVHSDLETAVLQVDTLKMRLKKAEESYAKKEKDLLDEMSESLVQSEDDLKHQVDDLKVRLEMGAEAYREKYRECHKLEKSIKKLSGGKVRKTASYHSS</sequence>
<dbReference type="InParanoid" id="C3YKA1"/>
<reference evidence="2" key="1">
    <citation type="journal article" date="2008" name="Nature">
        <title>The amphioxus genome and the evolution of the chordate karyotype.</title>
        <authorList>
            <consortium name="US DOE Joint Genome Institute (JGI-PGF)"/>
            <person name="Putnam N.H."/>
            <person name="Butts T."/>
            <person name="Ferrier D.E.K."/>
            <person name="Furlong R.F."/>
            <person name="Hellsten U."/>
            <person name="Kawashima T."/>
            <person name="Robinson-Rechavi M."/>
            <person name="Shoguchi E."/>
            <person name="Terry A."/>
            <person name="Yu J.-K."/>
            <person name="Benito-Gutierrez E.L."/>
            <person name="Dubchak I."/>
            <person name="Garcia-Fernandez J."/>
            <person name="Gibson-Brown J.J."/>
            <person name="Grigoriev I.V."/>
            <person name="Horton A.C."/>
            <person name="de Jong P.J."/>
            <person name="Jurka J."/>
            <person name="Kapitonov V.V."/>
            <person name="Kohara Y."/>
            <person name="Kuroki Y."/>
            <person name="Lindquist E."/>
            <person name="Lucas S."/>
            <person name="Osoegawa K."/>
            <person name="Pennacchio L.A."/>
            <person name="Salamov A.A."/>
            <person name="Satou Y."/>
            <person name="Sauka-Spengler T."/>
            <person name="Schmutz J."/>
            <person name="Shin-I T."/>
            <person name="Toyoda A."/>
            <person name="Bronner-Fraser M."/>
            <person name="Fujiyama A."/>
            <person name="Holland L.Z."/>
            <person name="Holland P.W.H."/>
            <person name="Satoh N."/>
            <person name="Rokhsar D.S."/>
        </authorList>
    </citation>
    <scope>NUCLEOTIDE SEQUENCE [LARGE SCALE GENOMIC DNA]</scope>
    <source>
        <strain evidence="2">S238N-H82</strain>
        <tissue evidence="2">Testes</tissue>
    </source>
</reference>
<evidence type="ECO:0000313" key="2">
    <source>
        <dbReference type="EMBL" id="EEN59262.1"/>
    </source>
</evidence>